<evidence type="ECO:0000256" key="12">
    <source>
        <dbReference type="PIRSR" id="PIRSR000905-2"/>
    </source>
</evidence>
<dbReference type="UniPathway" id="UPA00138"/>
<dbReference type="GO" id="GO:0051156">
    <property type="term" value="P:glucose 6-phosphate metabolic process"/>
    <property type="evidence" value="ECO:0007669"/>
    <property type="project" value="TreeGrafter"/>
</dbReference>
<dbReference type="Gene3D" id="1.20.144.10">
    <property type="entry name" value="Phosphatidic acid phosphatase type 2/haloperoxidase"/>
    <property type="match status" value="1"/>
</dbReference>
<organism evidence="15">
    <name type="scientific">Timema shepardi</name>
    <name type="common">Walking stick</name>
    <dbReference type="NCBI Taxonomy" id="629360"/>
    <lineage>
        <taxon>Eukaryota</taxon>
        <taxon>Metazoa</taxon>
        <taxon>Ecdysozoa</taxon>
        <taxon>Arthropoda</taxon>
        <taxon>Hexapoda</taxon>
        <taxon>Insecta</taxon>
        <taxon>Pterygota</taxon>
        <taxon>Neoptera</taxon>
        <taxon>Polyneoptera</taxon>
        <taxon>Phasmatodea</taxon>
        <taxon>Timematodea</taxon>
        <taxon>Timematoidea</taxon>
        <taxon>Timematidae</taxon>
        <taxon>Timema</taxon>
    </lineage>
</organism>
<feature type="transmembrane region" description="Helical" evidence="13">
    <location>
        <begin position="341"/>
        <end position="361"/>
    </location>
</feature>
<keyword evidence="7" id="KW-0378">Hydrolase</keyword>
<keyword evidence="5" id="KW-0312">Gluconeogenesis</keyword>
<evidence type="ECO:0000313" key="15">
    <source>
        <dbReference type="EMBL" id="CAD7258834.1"/>
    </source>
</evidence>
<feature type="active site" description="Nucleophile" evidence="11">
    <location>
        <position position="180"/>
    </location>
</feature>
<accession>A0A7R9FY99</accession>
<feature type="binding site" evidence="12">
    <location>
        <position position="82"/>
    </location>
    <ligand>
        <name>substrate</name>
    </ligand>
</feature>
<dbReference type="Pfam" id="PF01569">
    <property type="entry name" value="PAP2"/>
    <property type="match status" value="1"/>
</dbReference>
<dbReference type="GO" id="GO:0006094">
    <property type="term" value="P:gluconeogenesis"/>
    <property type="evidence" value="ECO:0007669"/>
    <property type="project" value="UniProtKB-UniPathway"/>
</dbReference>
<evidence type="ECO:0000256" key="8">
    <source>
        <dbReference type="ARBA" id="ARBA00022824"/>
    </source>
</evidence>
<feature type="transmembrane region" description="Helical" evidence="13">
    <location>
        <begin position="284"/>
        <end position="305"/>
    </location>
</feature>
<dbReference type="InterPro" id="IPR036938">
    <property type="entry name" value="PAP2/HPO_sf"/>
</dbReference>
<sequence>MRLIEELNTLGVSGITLLQSNFPKSDGFFLTVTQLADPLYAFLFLVPIAAGLHTSFGTDILVATVVAEWSNTLLKWLLMEDRPFWWVRETNVYGKGDLARFPKLRQTPLTCETGPGSPSGHVMGYGAVAYCLVVWFIKMFVKNNKKLSARTKSRVVVSVWILYAVTIVLVALSRLYVATHFPHQCLLGALGAVELNTTSALANYATETGVLVAWVFTSPQSWVCRWWSRSSRPILILAALFTTLLSVGAYWLQRLLGVDPQWSIKLAFKWCESPDFLHVNTTPLFSLVRSCGALLGIALATPLAARSRVRHNPAIGLVCAIFLGWAFKLATETVPTGDVKIFYICQFLLHAVEPYLLLVAVPRLCSLGKSKLN</sequence>
<dbReference type="AlphaFoldDB" id="A0A7R9FY99"/>
<gene>
    <name evidence="15" type="ORF">TSIB3V08_LOCUS3055</name>
</gene>
<keyword evidence="9 13" id="KW-1133">Transmembrane helix</keyword>
<name>A0A7R9FY99_TIMSH</name>
<feature type="transmembrane region" description="Helical" evidence="13">
    <location>
        <begin position="312"/>
        <end position="329"/>
    </location>
</feature>
<feature type="binding site" evidence="12">
    <location>
        <position position="174"/>
    </location>
    <ligand>
        <name>substrate</name>
    </ligand>
</feature>
<evidence type="ECO:0000256" key="6">
    <source>
        <dbReference type="ARBA" id="ARBA00022692"/>
    </source>
</evidence>
<evidence type="ECO:0000256" key="7">
    <source>
        <dbReference type="ARBA" id="ARBA00022801"/>
    </source>
</evidence>
<comment type="similarity">
    <text evidence="3">Belongs to the glucose-6-phosphatase family.</text>
</comment>
<protein>
    <recommendedName>
        <fullName evidence="4">glucose-6-phosphatase</fullName>
        <ecNumber evidence="4">3.1.3.9</ecNumber>
    </recommendedName>
</protein>
<feature type="transmembrane region" description="Helical" evidence="13">
    <location>
        <begin position="122"/>
        <end position="141"/>
    </location>
</feature>
<comment type="pathway">
    <text evidence="2">Carbohydrate biosynthesis; gluconeogenesis.</text>
</comment>
<feature type="active site" description="Proton donor" evidence="11">
    <location>
        <position position="121"/>
    </location>
</feature>
<evidence type="ECO:0000256" key="4">
    <source>
        <dbReference type="ARBA" id="ARBA00012634"/>
    </source>
</evidence>
<reference evidence="15" key="1">
    <citation type="submission" date="2020-11" db="EMBL/GenBank/DDBJ databases">
        <authorList>
            <person name="Tran Van P."/>
        </authorList>
    </citation>
    <scope>NUCLEOTIDE SEQUENCE</scope>
</reference>
<feature type="transmembrane region" description="Helical" evidence="13">
    <location>
        <begin position="153"/>
        <end position="177"/>
    </location>
</feature>
<feature type="transmembrane region" description="Helical" evidence="13">
    <location>
        <begin position="234"/>
        <end position="252"/>
    </location>
</feature>
<evidence type="ECO:0000256" key="11">
    <source>
        <dbReference type="PIRSR" id="PIRSR000905-1"/>
    </source>
</evidence>
<dbReference type="EC" id="3.1.3.9" evidence="4"/>
<dbReference type="InterPro" id="IPR016275">
    <property type="entry name" value="Glucose-6-phosphatase"/>
</dbReference>
<evidence type="ECO:0000256" key="9">
    <source>
        <dbReference type="ARBA" id="ARBA00022989"/>
    </source>
</evidence>
<keyword evidence="6 13" id="KW-0812">Transmembrane</keyword>
<feature type="domain" description="Phosphatidic acid phosphatase type 2/haloperoxidase" evidence="14">
    <location>
        <begin position="58"/>
        <end position="200"/>
    </location>
</feature>
<dbReference type="PIRSF" id="PIRSF000905">
    <property type="entry name" value="Glucose-6-phosphatase"/>
    <property type="match status" value="1"/>
</dbReference>
<dbReference type="SUPFAM" id="SSF48317">
    <property type="entry name" value="Acid phosphatase/Vanadium-dependent haloperoxidase"/>
    <property type="match status" value="1"/>
</dbReference>
<dbReference type="GO" id="GO:0004346">
    <property type="term" value="F:glucose-6-phosphatase activity"/>
    <property type="evidence" value="ECO:0007669"/>
    <property type="project" value="UniProtKB-EC"/>
</dbReference>
<evidence type="ECO:0000256" key="10">
    <source>
        <dbReference type="ARBA" id="ARBA00023136"/>
    </source>
</evidence>
<dbReference type="SMART" id="SM00014">
    <property type="entry name" value="acidPPc"/>
    <property type="match status" value="1"/>
</dbReference>
<dbReference type="PANTHER" id="PTHR12591">
    <property type="entry name" value="GLUCOSE-6-PHOSPHATASE"/>
    <property type="match status" value="1"/>
</dbReference>
<keyword evidence="8" id="KW-0256">Endoplasmic reticulum</keyword>
<evidence type="ECO:0000256" key="2">
    <source>
        <dbReference type="ARBA" id="ARBA00004742"/>
    </source>
</evidence>
<comment type="subcellular location">
    <subcellularLocation>
        <location evidence="1">Endoplasmic reticulum membrane</location>
        <topology evidence="1">Multi-pass membrane protein</topology>
    </subcellularLocation>
</comment>
<evidence type="ECO:0000256" key="13">
    <source>
        <dbReference type="SAM" id="Phobius"/>
    </source>
</evidence>
<evidence type="ECO:0000259" key="14">
    <source>
        <dbReference type="SMART" id="SM00014"/>
    </source>
</evidence>
<keyword evidence="10 13" id="KW-0472">Membrane</keyword>
<evidence type="ECO:0000256" key="5">
    <source>
        <dbReference type="ARBA" id="ARBA00022432"/>
    </source>
</evidence>
<dbReference type="PANTHER" id="PTHR12591:SF0">
    <property type="entry name" value="FI19814P1"/>
    <property type="match status" value="1"/>
</dbReference>
<dbReference type="EMBL" id="OC000980">
    <property type="protein sequence ID" value="CAD7258834.1"/>
    <property type="molecule type" value="Genomic_DNA"/>
</dbReference>
<dbReference type="InterPro" id="IPR000326">
    <property type="entry name" value="PAP2/HPO"/>
</dbReference>
<proteinExistence type="inferred from homology"/>
<evidence type="ECO:0000256" key="1">
    <source>
        <dbReference type="ARBA" id="ARBA00004477"/>
    </source>
</evidence>
<dbReference type="GO" id="GO:0005789">
    <property type="term" value="C:endoplasmic reticulum membrane"/>
    <property type="evidence" value="ECO:0007669"/>
    <property type="project" value="UniProtKB-SubCell"/>
</dbReference>
<evidence type="ECO:0000256" key="3">
    <source>
        <dbReference type="ARBA" id="ARBA00009266"/>
    </source>
</evidence>